<dbReference type="InterPro" id="IPR036162">
    <property type="entry name" value="Resolvase-like_N_sf"/>
</dbReference>
<evidence type="ECO:0000256" key="1">
    <source>
        <dbReference type="ARBA" id="ARBA00022908"/>
    </source>
</evidence>
<organism evidence="9 10">
    <name type="scientific">Paraburkholderia phenazinium</name>
    <dbReference type="NCBI Taxonomy" id="60549"/>
    <lineage>
        <taxon>Bacteria</taxon>
        <taxon>Pseudomonadati</taxon>
        <taxon>Pseudomonadota</taxon>
        <taxon>Betaproteobacteria</taxon>
        <taxon>Burkholderiales</taxon>
        <taxon>Burkholderiaceae</taxon>
        <taxon>Paraburkholderia</taxon>
    </lineage>
</organism>
<name>A0A1G8JU09_9BURK</name>
<dbReference type="CDD" id="cd00338">
    <property type="entry name" value="Ser_Recombinase"/>
    <property type="match status" value="1"/>
</dbReference>
<dbReference type="PANTHER" id="PTHR30461:SF23">
    <property type="entry name" value="DNA RECOMBINASE-RELATED"/>
    <property type="match status" value="1"/>
</dbReference>
<dbReference type="GO" id="GO:0000150">
    <property type="term" value="F:DNA strand exchange activity"/>
    <property type="evidence" value="ECO:0007669"/>
    <property type="project" value="InterPro"/>
</dbReference>
<dbReference type="PROSITE" id="PS51737">
    <property type="entry name" value="RECOMBINASE_DNA_BIND"/>
    <property type="match status" value="1"/>
</dbReference>
<dbReference type="PANTHER" id="PTHR30461">
    <property type="entry name" value="DNA-INVERTASE FROM LAMBDOID PROPHAGE"/>
    <property type="match status" value="1"/>
</dbReference>
<evidence type="ECO:0000256" key="6">
    <source>
        <dbReference type="SAM" id="MobiDB-lite"/>
    </source>
</evidence>
<dbReference type="PROSITE" id="PS51736">
    <property type="entry name" value="RECOMBINASES_3"/>
    <property type="match status" value="1"/>
</dbReference>
<dbReference type="SUPFAM" id="SSF53041">
    <property type="entry name" value="Resolvase-like"/>
    <property type="match status" value="1"/>
</dbReference>
<dbReference type="PROSITE" id="PS00397">
    <property type="entry name" value="RECOMBINASES_1"/>
    <property type="match status" value="1"/>
</dbReference>
<sequence length="635" mass="71613">MSKAAMVALYARVSSEQQNKRGTIESQIAALRERISADGAQIVDDMCFVDAGVSGATLIRPQLERLRDCAALGAIDHLYILSPDRLARKYAHQALLMEEFTACGIQVVFLNHAIGTTPEESLLLQMQGMIAEYERAKIAERHRRGKLHGAKRGSVNVLSGAPYGYRYIRRQLDGTPARYVIELPQAATVRAIFQWVGMDRLSIGEVVRRLTESGTVTASGKPYWDRSVVWGILRNPAYMGRAAFGKTQSRDHLQVRVRAQRHSSDVPRKPHSTTRTDPQDWIEIPVPAIISEALFQSAQEQLAENRKLARQRRETVPLRLLQGLTVCGQCRYAYYAKKVSKAAAKGHQRDYAYYRCVGTDAYRFGGQRICDNLQVRTDRLDDLVWQQVVELLRHPERLKSEYERRLDMMERHETRGFDMSNLEKQRLQLEKGKSRLIDSYSDGIIDKTDFAPKMQQLKNRLEQIDQQILESRQQGAVQSELYLVINRLEEFASAVTEKLDTIDLETKRKIVLGLVKRVEIHKDEIVVVFRIDPHPGALANENPNDSDDGVKSMQHCRRSNYSHSRRAPAVSAARCQSRRAGPAPNPPTATLQCVRARPPHRSAPHRAGPARCVRLLAACACHYGSATCTGGHPAL</sequence>
<evidence type="ECO:0000313" key="10">
    <source>
        <dbReference type="Proteomes" id="UP000199706"/>
    </source>
</evidence>
<dbReference type="Proteomes" id="UP000199706">
    <property type="component" value="Unassembled WGS sequence"/>
</dbReference>
<evidence type="ECO:0000313" key="9">
    <source>
        <dbReference type="EMBL" id="SDI34702.1"/>
    </source>
</evidence>
<dbReference type="InterPro" id="IPR006119">
    <property type="entry name" value="Resolv_N"/>
</dbReference>
<evidence type="ECO:0000259" key="8">
    <source>
        <dbReference type="PROSITE" id="PS51737"/>
    </source>
</evidence>
<keyword evidence="2" id="KW-0238">DNA-binding</keyword>
<dbReference type="InterPro" id="IPR038109">
    <property type="entry name" value="DNA_bind_recomb_sf"/>
</dbReference>
<protein>
    <submittedName>
        <fullName evidence="9">Site-specific DNA recombinase</fullName>
    </submittedName>
</protein>
<accession>A0A1G8JU09</accession>
<evidence type="ECO:0000256" key="5">
    <source>
        <dbReference type="PROSITE-ProRule" id="PRU10137"/>
    </source>
</evidence>
<dbReference type="AlphaFoldDB" id="A0A1G8JU09"/>
<evidence type="ECO:0000259" key="7">
    <source>
        <dbReference type="PROSITE" id="PS51736"/>
    </source>
</evidence>
<proteinExistence type="predicted"/>
<evidence type="ECO:0000256" key="2">
    <source>
        <dbReference type="ARBA" id="ARBA00023125"/>
    </source>
</evidence>
<keyword evidence="1" id="KW-0229">DNA integration</keyword>
<dbReference type="InterPro" id="IPR050639">
    <property type="entry name" value="SSR_resolvase"/>
</dbReference>
<dbReference type="InterPro" id="IPR006118">
    <property type="entry name" value="Recombinase_CS"/>
</dbReference>
<evidence type="ECO:0000256" key="3">
    <source>
        <dbReference type="ARBA" id="ARBA00023172"/>
    </source>
</evidence>
<evidence type="ECO:0000256" key="4">
    <source>
        <dbReference type="PIRSR" id="PIRSR606118-50"/>
    </source>
</evidence>
<feature type="region of interest" description="Disordered" evidence="6">
    <location>
        <begin position="258"/>
        <end position="278"/>
    </location>
</feature>
<dbReference type="Pfam" id="PF13408">
    <property type="entry name" value="Zn_ribbon_recom"/>
    <property type="match status" value="1"/>
</dbReference>
<feature type="domain" description="Recombinase" evidence="8">
    <location>
        <begin position="162"/>
        <end position="308"/>
    </location>
</feature>
<feature type="region of interest" description="Disordered" evidence="6">
    <location>
        <begin position="559"/>
        <end position="590"/>
    </location>
</feature>
<dbReference type="Pfam" id="PF07508">
    <property type="entry name" value="Recombinase"/>
    <property type="match status" value="1"/>
</dbReference>
<dbReference type="GO" id="GO:0003677">
    <property type="term" value="F:DNA binding"/>
    <property type="evidence" value="ECO:0007669"/>
    <property type="project" value="UniProtKB-KW"/>
</dbReference>
<dbReference type="GO" id="GO:0015074">
    <property type="term" value="P:DNA integration"/>
    <property type="evidence" value="ECO:0007669"/>
    <property type="project" value="UniProtKB-KW"/>
</dbReference>
<dbReference type="SMART" id="SM00857">
    <property type="entry name" value="Resolvase"/>
    <property type="match status" value="1"/>
</dbReference>
<feature type="active site" description="O-(5'-phospho-DNA)-serine intermediate" evidence="4 5">
    <location>
        <position position="14"/>
    </location>
</feature>
<dbReference type="InterPro" id="IPR025827">
    <property type="entry name" value="Zn_ribbon_recom_dom"/>
</dbReference>
<gene>
    <name evidence="9" type="ORF">SAMN05216466_12148</name>
</gene>
<feature type="domain" description="Resolvase/invertase-type recombinase catalytic" evidence="7">
    <location>
        <begin position="6"/>
        <end position="153"/>
    </location>
</feature>
<keyword evidence="3" id="KW-0233">DNA recombination</keyword>
<dbReference type="Pfam" id="PF00239">
    <property type="entry name" value="Resolvase"/>
    <property type="match status" value="1"/>
</dbReference>
<dbReference type="Gene3D" id="3.90.1750.20">
    <property type="entry name" value="Putative Large Serine Recombinase, Chain B, Domain 2"/>
    <property type="match status" value="1"/>
</dbReference>
<dbReference type="InterPro" id="IPR011109">
    <property type="entry name" value="DNA_bind_recombinase_dom"/>
</dbReference>
<dbReference type="EMBL" id="FNCJ01000021">
    <property type="protein sequence ID" value="SDI34702.1"/>
    <property type="molecule type" value="Genomic_DNA"/>
</dbReference>
<dbReference type="Gene3D" id="3.40.50.1390">
    <property type="entry name" value="Resolvase, N-terminal catalytic domain"/>
    <property type="match status" value="1"/>
</dbReference>
<reference evidence="9 10" key="1">
    <citation type="submission" date="2016-10" db="EMBL/GenBank/DDBJ databases">
        <authorList>
            <person name="de Groot N.N."/>
        </authorList>
    </citation>
    <scope>NUCLEOTIDE SEQUENCE [LARGE SCALE GENOMIC DNA]</scope>
    <source>
        <strain evidence="9 10">LMG 2247</strain>
    </source>
</reference>